<feature type="region of interest" description="Disordered" evidence="1">
    <location>
        <begin position="1"/>
        <end position="22"/>
    </location>
</feature>
<feature type="compositionally biased region" description="Polar residues" evidence="1">
    <location>
        <begin position="1"/>
        <end position="10"/>
    </location>
</feature>
<name>A0ABQ8G7B0_9PEZI</name>
<dbReference type="EMBL" id="JAGTJR010000017">
    <property type="protein sequence ID" value="KAH7046823.1"/>
    <property type="molecule type" value="Genomic_DNA"/>
</dbReference>
<feature type="region of interest" description="Disordered" evidence="1">
    <location>
        <begin position="73"/>
        <end position="196"/>
    </location>
</feature>
<keyword evidence="3" id="KW-1185">Reference proteome</keyword>
<accession>A0ABQ8G7B0</accession>
<evidence type="ECO:0000256" key="1">
    <source>
        <dbReference type="SAM" id="MobiDB-lite"/>
    </source>
</evidence>
<feature type="compositionally biased region" description="Basic residues" evidence="1">
    <location>
        <begin position="187"/>
        <end position="196"/>
    </location>
</feature>
<proteinExistence type="predicted"/>
<protein>
    <submittedName>
        <fullName evidence="2">Uncharacterized protein</fullName>
    </submittedName>
</protein>
<organism evidence="2 3">
    <name type="scientific">Macrophomina phaseolina</name>
    <dbReference type="NCBI Taxonomy" id="35725"/>
    <lineage>
        <taxon>Eukaryota</taxon>
        <taxon>Fungi</taxon>
        <taxon>Dikarya</taxon>
        <taxon>Ascomycota</taxon>
        <taxon>Pezizomycotina</taxon>
        <taxon>Dothideomycetes</taxon>
        <taxon>Dothideomycetes incertae sedis</taxon>
        <taxon>Botryosphaeriales</taxon>
        <taxon>Botryosphaeriaceae</taxon>
        <taxon>Macrophomina</taxon>
    </lineage>
</organism>
<evidence type="ECO:0000313" key="3">
    <source>
        <dbReference type="Proteomes" id="UP000774617"/>
    </source>
</evidence>
<sequence>MLSMRQSQLPLASEPLPGPPTGSIHGTDFCPCVKRASLEMSNRLFLVPGCMQDPWLRAPKLVYISLVGVNPTAFRRQNTPPPPGRNVRARRMAFQPSEPRTPPPAEERRRTAATTSHRRRNAQHPAQLPPPPPSGHPLLPRVPAHPPRLGRLPRSPRHHAGPALLPHHPRACAAPPPRLARLPPTRAQRRLRAGLR</sequence>
<reference evidence="2 3" key="1">
    <citation type="journal article" date="2021" name="Nat. Commun.">
        <title>Genetic determinants of endophytism in the Arabidopsis root mycobiome.</title>
        <authorList>
            <person name="Mesny F."/>
            <person name="Miyauchi S."/>
            <person name="Thiergart T."/>
            <person name="Pickel B."/>
            <person name="Atanasova L."/>
            <person name="Karlsson M."/>
            <person name="Huettel B."/>
            <person name="Barry K.W."/>
            <person name="Haridas S."/>
            <person name="Chen C."/>
            <person name="Bauer D."/>
            <person name="Andreopoulos W."/>
            <person name="Pangilinan J."/>
            <person name="LaButti K."/>
            <person name="Riley R."/>
            <person name="Lipzen A."/>
            <person name="Clum A."/>
            <person name="Drula E."/>
            <person name="Henrissat B."/>
            <person name="Kohler A."/>
            <person name="Grigoriev I.V."/>
            <person name="Martin F.M."/>
            <person name="Hacquard S."/>
        </authorList>
    </citation>
    <scope>NUCLEOTIDE SEQUENCE [LARGE SCALE GENOMIC DNA]</scope>
    <source>
        <strain evidence="2 3">MPI-SDFR-AT-0080</strain>
    </source>
</reference>
<comment type="caution">
    <text evidence="2">The sequence shown here is derived from an EMBL/GenBank/DDBJ whole genome shotgun (WGS) entry which is preliminary data.</text>
</comment>
<evidence type="ECO:0000313" key="2">
    <source>
        <dbReference type="EMBL" id="KAH7046823.1"/>
    </source>
</evidence>
<gene>
    <name evidence="2" type="ORF">B0J12DRAFT_668594</name>
</gene>
<dbReference type="Proteomes" id="UP000774617">
    <property type="component" value="Unassembled WGS sequence"/>
</dbReference>
<feature type="compositionally biased region" description="Low complexity" evidence="1">
    <location>
        <begin position="136"/>
        <end position="153"/>
    </location>
</feature>